<dbReference type="SMART" id="SM00409">
    <property type="entry name" value="IG"/>
    <property type="match status" value="9"/>
</dbReference>
<dbReference type="GO" id="GO:0040017">
    <property type="term" value="P:positive regulation of locomotion"/>
    <property type="evidence" value="ECO:0007669"/>
    <property type="project" value="UniProtKB-ARBA"/>
</dbReference>
<feature type="domain" description="Ig-like" evidence="9">
    <location>
        <begin position="1935"/>
        <end position="2024"/>
    </location>
</feature>
<comment type="subcellular location">
    <subcellularLocation>
        <location evidence="1">Cytoplasm</location>
        <location evidence="1">Myofibril</location>
    </subcellularLocation>
</comment>
<comment type="caution">
    <text evidence="10">The sequence shown here is derived from an EMBL/GenBank/DDBJ whole genome shotgun (WGS) entry which is preliminary data.</text>
</comment>
<dbReference type="Gene3D" id="2.60.40.10">
    <property type="entry name" value="Immunoglobulins"/>
    <property type="match status" value="9"/>
</dbReference>
<dbReference type="InterPro" id="IPR003598">
    <property type="entry name" value="Ig_sub2"/>
</dbReference>
<dbReference type="GO" id="GO:0007156">
    <property type="term" value="P:homophilic cell adhesion via plasma membrane adhesion molecules"/>
    <property type="evidence" value="ECO:0007669"/>
    <property type="project" value="TreeGrafter"/>
</dbReference>
<keyword evidence="3" id="KW-0963">Cytoplasm</keyword>
<dbReference type="Pfam" id="PF07679">
    <property type="entry name" value="I-set"/>
    <property type="match status" value="9"/>
</dbReference>
<evidence type="ECO:0000256" key="1">
    <source>
        <dbReference type="ARBA" id="ARBA00004657"/>
    </source>
</evidence>
<keyword evidence="5" id="KW-1015">Disulfide bond</keyword>
<feature type="compositionally biased region" description="Basic and acidic residues" evidence="8">
    <location>
        <begin position="1917"/>
        <end position="1929"/>
    </location>
</feature>
<dbReference type="FunFam" id="2.60.40.10:FF:000080">
    <property type="entry name" value="Myosin light chain kinase, smooth muscle"/>
    <property type="match status" value="1"/>
</dbReference>
<evidence type="ECO:0000313" key="11">
    <source>
        <dbReference type="Proteomes" id="UP001152888"/>
    </source>
</evidence>
<feature type="region of interest" description="Disordered" evidence="8">
    <location>
        <begin position="1372"/>
        <end position="1397"/>
    </location>
</feature>
<proteinExistence type="inferred from homology"/>
<feature type="domain" description="Ig-like" evidence="9">
    <location>
        <begin position="1709"/>
        <end position="1797"/>
    </location>
</feature>
<feature type="domain" description="Ig-like" evidence="9">
    <location>
        <begin position="2367"/>
        <end position="2457"/>
    </location>
</feature>
<feature type="region of interest" description="Disordered" evidence="8">
    <location>
        <begin position="2575"/>
        <end position="2611"/>
    </location>
</feature>
<feature type="domain" description="Ig-like" evidence="9">
    <location>
        <begin position="1611"/>
        <end position="1701"/>
    </location>
</feature>
<dbReference type="Pfam" id="PF25101">
    <property type="entry name" value="Spectrin_7"/>
    <property type="match status" value="1"/>
</dbReference>
<dbReference type="GO" id="GO:0008046">
    <property type="term" value="F:axon guidance receptor activity"/>
    <property type="evidence" value="ECO:0007669"/>
    <property type="project" value="TreeGrafter"/>
</dbReference>
<feature type="coiled-coil region" evidence="7">
    <location>
        <begin position="909"/>
        <end position="971"/>
    </location>
</feature>
<feature type="domain" description="Ig-like" evidence="9">
    <location>
        <begin position="2267"/>
        <end position="2360"/>
    </location>
</feature>
<dbReference type="InterPro" id="IPR018159">
    <property type="entry name" value="Spectrin/alpha-actinin"/>
</dbReference>
<dbReference type="InterPro" id="IPR058157">
    <property type="entry name" value="Spectrin_met"/>
</dbReference>
<dbReference type="Gene3D" id="1.20.58.60">
    <property type="match status" value="4"/>
</dbReference>
<dbReference type="Proteomes" id="UP001152888">
    <property type="component" value="Unassembled WGS sequence"/>
</dbReference>
<dbReference type="GO" id="GO:0045214">
    <property type="term" value="P:sarcomere organization"/>
    <property type="evidence" value="ECO:0007669"/>
    <property type="project" value="UniProtKB-ARBA"/>
</dbReference>
<reference evidence="10" key="1">
    <citation type="submission" date="2022-03" db="EMBL/GenBank/DDBJ databases">
        <authorList>
            <person name="Sayadi A."/>
        </authorList>
    </citation>
    <scope>NUCLEOTIDE SEQUENCE</scope>
</reference>
<dbReference type="GO" id="GO:0030424">
    <property type="term" value="C:axon"/>
    <property type="evidence" value="ECO:0007669"/>
    <property type="project" value="TreeGrafter"/>
</dbReference>
<feature type="compositionally biased region" description="Polar residues" evidence="8">
    <location>
        <begin position="2575"/>
        <end position="2585"/>
    </location>
</feature>
<keyword evidence="7" id="KW-0175">Coiled coil</keyword>
<dbReference type="GO" id="GO:0060298">
    <property type="term" value="P:positive regulation of sarcomere organization"/>
    <property type="evidence" value="ECO:0007669"/>
    <property type="project" value="UniProtKB-ARBA"/>
</dbReference>
<dbReference type="FunFam" id="2.60.40.10:FF:000772">
    <property type="entry name" value="Uncharacterized protein, isoform B"/>
    <property type="match status" value="1"/>
</dbReference>
<feature type="region of interest" description="Disordered" evidence="8">
    <location>
        <begin position="2510"/>
        <end position="2539"/>
    </location>
</feature>
<feature type="region of interest" description="Disordered" evidence="8">
    <location>
        <begin position="1116"/>
        <end position="1150"/>
    </location>
</feature>
<evidence type="ECO:0000256" key="7">
    <source>
        <dbReference type="SAM" id="Coils"/>
    </source>
</evidence>
<evidence type="ECO:0000256" key="4">
    <source>
        <dbReference type="ARBA" id="ARBA00022729"/>
    </source>
</evidence>
<protein>
    <recommendedName>
        <fullName evidence="9">Ig-like domain-containing protein</fullName>
    </recommendedName>
</protein>
<dbReference type="InterPro" id="IPR036179">
    <property type="entry name" value="Ig-like_dom_sf"/>
</dbReference>
<dbReference type="FunFam" id="2.60.40.10:FF:000519">
    <property type="entry name" value="Muscle M-line assembly protein unc-89"/>
    <property type="match status" value="1"/>
</dbReference>
<dbReference type="InterPro" id="IPR007110">
    <property type="entry name" value="Ig-like_dom"/>
</dbReference>
<dbReference type="PROSITE" id="PS50835">
    <property type="entry name" value="IG_LIKE"/>
    <property type="match status" value="9"/>
</dbReference>
<dbReference type="InterPro" id="IPR002017">
    <property type="entry name" value="Spectrin_repeat"/>
</dbReference>
<dbReference type="SMART" id="SM00408">
    <property type="entry name" value="IGc2"/>
    <property type="match status" value="9"/>
</dbReference>
<feature type="domain" description="Ig-like" evidence="9">
    <location>
        <begin position="1510"/>
        <end position="1598"/>
    </location>
</feature>
<feature type="region of interest" description="Disordered" evidence="8">
    <location>
        <begin position="1279"/>
        <end position="1321"/>
    </location>
</feature>
<organism evidence="10 11">
    <name type="scientific">Acanthoscelides obtectus</name>
    <name type="common">Bean weevil</name>
    <name type="synonym">Bruchus obtectus</name>
    <dbReference type="NCBI Taxonomy" id="200917"/>
    <lineage>
        <taxon>Eukaryota</taxon>
        <taxon>Metazoa</taxon>
        <taxon>Ecdysozoa</taxon>
        <taxon>Arthropoda</taxon>
        <taxon>Hexapoda</taxon>
        <taxon>Insecta</taxon>
        <taxon>Pterygota</taxon>
        <taxon>Neoptera</taxon>
        <taxon>Endopterygota</taxon>
        <taxon>Coleoptera</taxon>
        <taxon>Polyphaga</taxon>
        <taxon>Cucujiformia</taxon>
        <taxon>Chrysomeloidea</taxon>
        <taxon>Chrysomelidae</taxon>
        <taxon>Bruchinae</taxon>
        <taxon>Bruchini</taxon>
        <taxon>Acanthoscelides</taxon>
    </lineage>
</organism>
<dbReference type="GO" id="GO:0031430">
    <property type="term" value="C:M band"/>
    <property type="evidence" value="ECO:0007669"/>
    <property type="project" value="UniProtKB-ARBA"/>
</dbReference>
<dbReference type="FunFam" id="2.60.40.10:FF:000849">
    <property type="entry name" value="Uncharacterized protein, isoform F"/>
    <property type="match status" value="1"/>
</dbReference>
<feature type="region of interest" description="Disordered" evidence="8">
    <location>
        <begin position="1915"/>
        <end position="1934"/>
    </location>
</feature>
<dbReference type="CDD" id="cd00176">
    <property type="entry name" value="SPEC"/>
    <property type="match status" value="3"/>
</dbReference>
<dbReference type="InterPro" id="IPR050958">
    <property type="entry name" value="Cell_Adh-Cytoskel_Orgn"/>
</dbReference>
<dbReference type="GO" id="GO:0045989">
    <property type="term" value="P:positive regulation of striated muscle contraction"/>
    <property type="evidence" value="ECO:0007669"/>
    <property type="project" value="UniProtKB-ARBA"/>
</dbReference>
<name>A0A9P0KSI7_ACAOB</name>
<keyword evidence="11" id="KW-1185">Reference proteome</keyword>
<dbReference type="PANTHER" id="PTHR45080:SF8">
    <property type="entry name" value="IG-LIKE DOMAIN-CONTAINING PROTEIN"/>
    <property type="match status" value="1"/>
</dbReference>
<dbReference type="SMART" id="SM00150">
    <property type="entry name" value="SPEC"/>
    <property type="match status" value="6"/>
</dbReference>
<evidence type="ECO:0000256" key="8">
    <source>
        <dbReference type="SAM" id="MobiDB-lite"/>
    </source>
</evidence>
<dbReference type="FunFam" id="2.60.40.10:FF:001151">
    <property type="entry name" value="Uncharacterized protein, isoform F"/>
    <property type="match status" value="1"/>
</dbReference>
<evidence type="ECO:0000256" key="3">
    <source>
        <dbReference type="ARBA" id="ARBA00022490"/>
    </source>
</evidence>
<evidence type="ECO:0000256" key="6">
    <source>
        <dbReference type="ARBA" id="ARBA00023319"/>
    </source>
</evidence>
<feature type="domain" description="Ig-like" evidence="9">
    <location>
        <begin position="3068"/>
        <end position="3156"/>
    </location>
</feature>
<keyword evidence="6" id="KW-0393">Immunoglobulin domain</keyword>
<dbReference type="FunFam" id="2.60.40.10:FF:000632">
    <property type="entry name" value="Uncharacterized protein, isoform B"/>
    <property type="match status" value="1"/>
</dbReference>
<feature type="compositionally biased region" description="Basic and acidic residues" evidence="8">
    <location>
        <begin position="2595"/>
        <end position="2611"/>
    </location>
</feature>
<dbReference type="SUPFAM" id="SSF46966">
    <property type="entry name" value="Spectrin repeat"/>
    <property type="match status" value="4"/>
</dbReference>
<dbReference type="InterPro" id="IPR013098">
    <property type="entry name" value="Ig_I-set"/>
</dbReference>
<dbReference type="EMBL" id="CAKOFQ010006848">
    <property type="protein sequence ID" value="CAH1976516.1"/>
    <property type="molecule type" value="Genomic_DNA"/>
</dbReference>
<evidence type="ECO:0000259" key="9">
    <source>
        <dbReference type="PROSITE" id="PS50835"/>
    </source>
</evidence>
<gene>
    <name evidence="10" type="ORF">ACAOBT_LOCUS12159</name>
</gene>
<dbReference type="GO" id="GO:0005886">
    <property type="term" value="C:plasma membrane"/>
    <property type="evidence" value="ECO:0007669"/>
    <property type="project" value="TreeGrafter"/>
</dbReference>
<dbReference type="PANTHER" id="PTHR45080">
    <property type="entry name" value="CONTACTIN 5"/>
    <property type="match status" value="1"/>
</dbReference>
<dbReference type="Pfam" id="PF00435">
    <property type="entry name" value="Spectrin"/>
    <property type="match status" value="3"/>
</dbReference>
<dbReference type="SUPFAM" id="SSF48726">
    <property type="entry name" value="Immunoglobulin"/>
    <property type="match status" value="9"/>
</dbReference>
<feature type="domain" description="Ig-like" evidence="9">
    <location>
        <begin position="2043"/>
        <end position="2130"/>
    </location>
</feature>
<dbReference type="InterPro" id="IPR013783">
    <property type="entry name" value="Ig-like_fold"/>
</dbReference>
<keyword evidence="4" id="KW-0732">Signal</keyword>
<dbReference type="InterPro" id="IPR003599">
    <property type="entry name" value="Ig_sub"/>
</dbReference>
<sequence>MDHSGGVDDAAATSAAMAKTTTISTIAVQSGKTRIVIALLHCGDWLHLKILEITPELTQLGNTLAEALELQKAHDEVLRQLQNKQSPVEELLRQADQLIATQKPRAEVYAAMAESLGRAWKDINSNLELRKHILDLNVEYHRNAQDFFEKMDVLEATCRDATVPIEIDAVKTFLTNIHEQRRAVLESLMGALQAGNNLLGKLKELGAEGTLDSRPDRIRISVNRAISQVQGWMDELHLKRQVLETTFNRRKTQLEQCLALAILASDLRELEETIHQRRELLANSNQLGDSSSSAELLLHEHRKLIPEARQLQERALKITKATEQLVASGCYAGEQATTQSYVVLSTTSDYLTDLQSREQLLERVIAFFRSAQTVITKLDQLEIQLTATELPKTSPQLAQLHAQCARAIEEATAAPIAEGHAILSAVGHGSQGAEGVKRVAEQLENKKIRLQGLCTAHKEENMRVSAALNNFLEKHGELYTWITTIAEAFLQGHQDMGSDLTMAKDFFDLHSQLLTDLQTKGNEINSLLLTLPPILEYLEDNQRKDIDKKVEDLHDRWMRLKNILESRMELSRIYVKFHTEADLVSKGMDRLEDSIRVNKDKIDDKTMAYIEEQFDSLVPLYQSAKNTGLTFINEARRTVHPHLDVRRAATCVESTLERLAGRQLTATRSWCTHKEEILEKRETFVKLEVEMAESSKTISWVTKLDSQLYPVITTASTKPSEIVEHIENKLSVVVPDIKKAQAEVDQRIKSAEALMLKAPTSDEKTLNIKNKLYDLNQKLIEISSEYQILLQVLIGYFKNLDEIDKKAETYHQYLDKSGYPKDLSSTENVIREYESARQTIVERLRFAQTECDQISQRIRQQEPEAAAEQDTNKLQHVLELRRAEFESQWRRRHDSLESHRQLCVFDSELKQINSSIEEISRQVRNVKGQYGESVPSAKAVSQTFNNVEQSMESLERRIQTLVKTGEKLLAECHAQSPYVQSQLSGLQDRWNNLKNQAKTVRSLMDMSVPYFQLVDEADEWFKEGSKLLVTIARKSTTVRQPQEAEHLLSEVTNFLRPGEAKQSERITKISELAHQLYGPDQSKYAPVLSGNKEMIESFNTITKELRTLADNLRTAEEEKEKMKREQEEAKRIEEERKRREAELAEQKRLEEEARRVEEARIAAEKRKAEEARLAEEARIAQEKIKAEELRIAEEMKRVEVQRLAEEARLAEERRKAEEAKQAEEQRLAEERRKLEEEKRRLELERRQAEAKSAEEARQIELKRKQEEARLAELRRAEEARLEAERKRAEDDRRKAEEERRRAEEERRHAEEASRQAEEKRIHEERILIEQRKLEEIRILEFRKQEESKLAEQRKLDEQKFAAQIKAEEAKLQEQIKAEQSRLAEQRKAEEARISEQRKAEEARLAELRRKEEEARLSELKRIEEARLEEERRKIEIERKKVEEERKKVEEEKKKAEEERQRAEQARLMEEQKRIDRIEITEITDVKTEMLLTSKRVPSPLPIVEDAAEAPIFTSPLSDAVIQEGSKFTFVCQVSGQPKPTVTWYKAGISIQNNPDYHTTFDDGICSLTIEETFAEDSARYTCRAHNAAGDAETTAHLSVKESEPEEILTPPSFTKTLQPEVAKENSSFQFECKVTGNPLPTVQWFKNGECIDNSPDYTITYNNGDAVLRFEKVGLGDKAEYTCKAVNQLGMAQSTANLVVTPLEPTEAPRFIVPLSNVMARAGQKIKLECEVSGVPLPTLAWSHDGKPVRETRELKLHQEGPKATLIVFEAFPKDAGTYTVAASNIAGEAASSSSVSVKGRLPTETSDSEMASDLEPIKPSIQLPLSNTTVKEGQRIRLDCVIVGQPEPEVIWYHDNRPVKESTDIQLLFQGDRCSLVIQEALPEDAGEYKVVALNSAGEASSRCILSVTPLSDTEADGKAKEGEEKKGTTGSPPKFTKLLADVLVSEGDKVVLEGNVTGEPKPDIKWLLNNLPITDTQHFSCTHDDEGNVKLEIAHVRPEDKGVYTVKASNTHGDAKCFAQLIVKSLKPPETVEYEEIKVPPEFKEKFSDIVAFEDTATKFECIVTGKPTPKVKWLFNGDAISGKDFLISTSADRQVLSIPNLKKEHSGTLTCVAENEAGKASCAASLTVQPASSTALPELKLIPDIVSPLKTEQTQHVESSYTINREVVTKSSTSQSSKIIASDAEPHIEEHKIISQNAQTYKKVNQDAPEIKESHKIEEFHKVGQQPPIITEQSSTTYVVGEKKDMQSRTTSSESQELIQKPIPKIRPPKFVTPVIGKIVDQLVDVVLEGILDGQPTPNIKWTKNGEELKETDRIKIKWDKNRTAVEIKNITAEDAGRYSCTATNDGGTAVSTADLVVRKTIFPPVFGRRLQAQVIKKGDRIVMEVEVTGTPEPTITWYKDSIPVKECLKDAKVKSLGQSHTLVIEKADLGHTGRFMVRATNAGGEAQSIADIAVYEPTPDTMVEVVKTVVFEDVRKHETLEFVATPIVTSQTTQQMYEQHDKHVTLEPFPFKPEPPVQIRKPKGPPPPSPSKFVKGEFKESDYESDYEGRIPPVWKSVTEPAYKPVRPVLTPSQHHQQYGRTPTPPTEFDNPPRIEGPPRPKFEPIDKVKSEPKKPVVFKPKPISAAPITDMIIAKPAQEPILLKPGTPPEIVYSPGPKKTQYYRSTVTAPYTNAVQTETSNVVHFDESTETGHRKVCVQQTHKVIKFGDQYRNDQKLEPFPFQAEPDRGMRSNSVPPPPTPSRFIPGDFRESDYESEVESTRIKPKWTPHGADEHLQYRRVRGPTGSRSSSVPAPKERILSPMEFDAQPPVISTHVTRDMMDGESRRHESSYQKFMDKRSNQIVHQRSRSYEPALQPGSPPEYGYAKDQRMIKSTAIKAATHHMDSMTKDFKSKTQKFVSDVVGDMNKQARKPILKKPADTDAQIWREETRASQHGTKHVDPDTGLIYFKYDFGYEFGIILPGEGKQKGGEINFPKKTVIEPPKRTRDIEMPVYHEKSPSQAPTPQFKPKKFTKWEPTSESEMSEYEMDRKHQGRKGAESPPSCPSTPGSTRVILQPGQARAPMFITPLRDIAVTAGQAAKFECIVQSEPPPSTLWSKNGRIIEHSNDYQIHYRNGVCRLTVTQAYPEDAGTYTCTATNPAGTANTSATLQVPGERRSQYLK</sequence>
<dbReference type="OrthoDB" id="2152335at2759"/>
<evidence type="ECO:0000256" key="5">
    <source>
        <dbReference type="ARBA" id="ARBA00023157"/>
    </source>
</evidence>
<dbReference type="GO" id="GO:0050808">
    <property type="term" value="P:synapse organization"/>
    <property type="evidence" value="ECO:0007669"/>
    <property type="project" value="TreeGrafter"/>
</dbReference>
<feature type="region of interest" description="Disordered" evidence="8">
    <location>
        <begin position="2725"/>
        <end position="2754"/>
    </location>
</feature>
<evidence type="ECO:0000256" key="2">
    <source>
        <dbReference type="ARBA" id="ARBA00006692"/>
    </source>
</evidence>
<dbReference type="FunFam" id="2.60.40.10:FF:000107">
    <property type="entry name" value="Myosin, light chain kinase a"/>
    <property type="match status" value="1"/>
</dbReference>
<feature type="region of interest" description="Disordered" evidence="8">
    <location>
        <begin position="2998"/>
        <end position="3056"/>
    </location>
</feature>
<evidence type="ECO:0000313" key="10">
    <source>
        <dbReference type="EMBL" id="CAH1976516.1"/>
    </source>
</evidence>
<dbReference type="FunFam" id="2.60.40.10:FF:000425">
    <property type="entry name" value="Myosin light chain kinase"/>
    <property type="match status" value="2"/>
</dbReference>
<dbReference type="GO" id="GO:0043025">
    <property type="term" value="C:neuronal cell body"/>
    <property type="evidence" value="ECO:0007669"/>
    <property type="project" value="TreeGrafter"/>
</dbReference>
<feature type="domain" description="Ig-like" evidence="9">
    <location>
        <begin position="1820"/>
        <end position="1908"/>
    </location>
</feature>
<accession>A0A9P0KSI7</accession>
<comment type="similarity">
    <text evidence="2">Belongs to the protein kinase superfamily. CAMK Ser/Thr protein kinase family.</text>
</comment>